<keyword evidence="2" id="KW-0472">Membrane</keyword>
<feature type="compositionally biased region" description="Low complexity" evidence="1">
    <location>
        <begin position="294"/>
        <end position="303"/>
    </location>
</feature>
<dbReference type="PANTHER" id="PTHR37214">
    <property type="entry name" value="CYTOMEGALOVIRUS UL139 PROTEIN"/>
    <property type="match status" value="1"/>
</dbReference>
<proteinExistence type="predicted"/>
<keyword evidence="4" id="KW-1185">Reference proteome</keyword>
<evidence type="ECO:0000313" key="3">
    <source>
        <dbReference type="EMBL" id="KAK2988487.1"/>
    </source>
</evidence>
<dbReference type="AlphaFoldDB" id="A0AA88UU93"/>
<sequence>MKQLLRAITNMIRELKVAVIRSLPRSWEHMIVNMTHNDNIRTFEDIAQHFELEDERLGAAKASESGSKQKRGGGIKNQGGVDFAQKKGARGKKSIFIRYPNHSKGYVFIGFIDKQSDEGITKIESLGVDFFEEDFPSRGEWNLRLGSVLSRLGFTPGFSDAYWGDDLDERKSTSGNLAPTLAAGLVEIKSKEVKKKIAAFLAVLSPTQTVIATHIATQIALATSSRPSSKKKWCDIHKWGYHSNKEFSSLDTPRDTSSIDTPASSVVLFPDTSALPPRPALDNPIGPLAPGPDSPSTSASGSAPPSPPPAPQSEVDELEELDKEKDKYFASKTREMKEFSTQVEKFGGECRRSVEELRNLVMELRSSFMELQGKSGCSNNSEIATAEMRKSELLAIKEKIERSLASNYYLRTQLQKQLRSILISQNQDGQRLLKQLFETISLVGGWVTLYGVNRLEREDIRVPKRKWDMSIIEQSVMMDYKHCRHSLPFTVASAILCIAQLPICAILLRQLEL</sequence>
<dbReference type="EMBL" id="JAVXUO010000862">
    <property type="protein sequence ID" value="KAK2988487.1"/>
    <property type="molecule type" value="Genomic_DNA"/>
</dbReference>
<organism evidence="3 4">
    <name type="scientific">Escallonia rubra</name>
    <dbReference type="NCBI Taxonomy" id="112253"/>
    <lineage>
        <taxon>Eukaryota</taxon>
        <taxon>Viridiplantae</taxon>
        <taxon>Streptophyta</taxon>
        <taxon>Embryophyta</taxon>
        <taxon>Tracheophyta</taxon>
        <taxon>Spermatophyta</taxon>
        <taxon>Magnoliopsida</taxon>
        <taxon>eudicotyledons</taxon>
        <taxon>Gunneridae</taxon>
        <taxon>Pentapetalae</taxon>
        <taxon>asterids</taxon>
        <taxon>campanulids</taxon>
        <taxon>Escalloniales</taxon>
        <taxon>Escalloniaceae</taxon>
        <taxon>Escallonia</taxon>
    </lineage>
</organism>
<feature type="region of interest" description="Disordered" evidence="1">
    <location>
        <begin position="60"/>
        <end position="83"/>
    </location>
</feature>
<dbReference type="InterPro" id="IPR021042">
    <property type="entry name" value="Herpes_UL139_cytomegalovirus"/>
</dbReference>
<feature type="region of interest" description="Disordered" evidence="1">
    <location>
        <begin position="268"/>
        <end position="315"/>
    </location>
</feature>
<evidence type="ECO:0000313" key="4">
    <source>
        <dbReference type="Proteomes" id="UP001187471"/>
    </source>
</evidence>
<keyword evidence="2" id="KW-1133">Transmembrane helix</keyword>
<evidence type="ECO:0000256" key="2">
    <source>
        <dbReference type="SAM" id="Phobius"/>
    </source>
</evidence>
<accession>A0AA88UU93</accession>
<dbReference type="Pfam" id="PF12507">
    <property type="entry name" value="HCMV_UL139"/>
    <property type="match status" value="1"/>
</dbReference>
<feature type="transmembrane region" description="Helical" evidence="2">
    <location>
        <begin position="487"/>
        <end position="508"/>
    </location>
</feature>
<evidence type="ECO:0000256" key="1">
    <source>
        <dbReference type="SAM" id="MobiDB-lite"/>
    </source>
</evidence>
<gene>
    <name evidence="3" type="ORF">RJ640_007420</name>
</gene>
<protein>
    <submittedName>
        <fullName evidence="3">Uncharacterized protein</fullName>
    </submittedName>
</protein>
<name>A0AA88UU93_9ASTE</name>
<dbReference type="PANTHER" id="PTHR37214:SF2">
    <property type="entry name" value="CYTOMEGALOVIRUS UL139 PROTEIN"/>
    <property type="match status" value="1"/>
</dbReference>
<reference evidence="3" key="1">
    <citation type="submission" date="2022-12" db="EMBL/GenBank/DDBJ databases">
        <title>Draft genome assemblies for two species of Escallonia (Escalloniales).</title>
        <authorList>
            <person name="Chanderbali A."/>
            <person name="Dervinis C."/>
            <person name="Anghel I."/>
            <person name="Soltis D."/>
            <person name="Soltis P."/>
            <person name="Zapata F."/>
        </authorList>
    </citation>
    <scope>NUCLEOTIDE SEQUENCE</scope>
    <source>
        <strain evidence="3">UCBG92.1500</strain>
        <tissue evidence="3">Leaf</tissue>
    </source>
</reference>
<dbReference type="Proteomes" id="UP001187471">
    <property type="component" value="Unassembled WGS sequence"/>
</dbReference>
<comment type="caution">
    <text evidence="3">The sequence shown here is derived from an EMBL/GenBank/DDBJ whole genome shotgun (WGS) entry which is preliminary data.</text>
</comment>
<keyword evidence="2" id="KW-0812">Transmembrane</keyword>